<dbReference type="SUPFAM" id="SSF46785">
    <property type="entry name" value="Winged helix' DNA-binding domain"/>
    <property type="match status" value="2"/>
</dbReference>
<comment type="caution">
    <text evidence="2">The sequence shown here is derived from an EMBL/GenBank/DDBJ whole genome shotgun (WGS) entry which is preliminary data.</text>
</comment>
<evidence type="ECO:0000313" key="3">
    <source>
        <dbReference type="Proteomes" id="UP000187209"/>
    </source>
</evidence>
<dbReference type="Pfam" id="PF04157">
    <property type="entry name" value="EAP30"/>
    <property type="match status" value="1"/>
</dbReference>
<dbReference type="Proteomes" id="UP000187209">
    <property type="component" value="Unassembled WGS sequence"/>
</dbReference>
<keyword evidence="3" id="KW-1185">Reference proteome</keyword>
<accession>A0A1R2CQY8</accession>
<organism evidence="2 3">
    <name type="scientific">Stentor coeruleus</name>
    <dbReference type="NCBI Taxonomy" id="5963"/>
    <lineage>
        <taxon>Eukaryota</taxon>
        <taxon>Sar</taxon>
        <taxon>Alveolata</taxon>
        <taxon>Ciliophora</taxon>
        <taxon>Postciliodesmatophora</taxon>
        <taxon>Heterotrichea</taxon>
        <taxon>Heterotrichida</taxon>
        <taxon>Stentoridae</taxon>
        <taxon>Stentor</taxon>
    </lineage>
</organism>
<dbReference type="AlphaFoldDB" id="A0A1R2CQY8"/>
<dbReference type="GO" id="GO:0043328">
    <property type="term" value="P:protein transport to vacuole involved in ubiquitin-dependent protein catabolic process via the multivesicular body sorting pathway"/>
    <property type="evidence" value="ECO:0007669"/>
    <property type="project" value="TreeGrafter"/>
</dbReference>
<dbReference type="InterPro" id="IPR036388">
    <property type="entry name" value="WH-like_DNA-bd_sf"/>
</dbReference>
<proteinExistence type="inferred from homology"/>
<dbReference type="GO" id="GO:0000814">
    <property type="term" value="C:ESCRT II complex"/>
    <property type="evidence" value="ECO:0007669"/>
    <property type="project" value="InterPro"/>
</dbReference>
<dbReference type="PANTHER" id="PTHR12806:SF0">
    <property type="entry name" value="VACUOLAR-SORTING PROTEIN SNF8"/>
    <property type="match status" value="1"/>
</dbReference>
<evidence type="ECO:0000313" key="2">
    <source>
        <dbReference type="EMBL" id="OMJ91411.1"/>
    </source>
</evidence>
<dbReference type="InterPro" id="IPR016689">
    <property type="entry name" value="ESCRT-2_cplx_Snf8"/>
</dbReference>
<dbReference type="Gene3D" id="1.10.10.10">
    <property type="entry name" value="Winged helix-like DNA-binding domain superfamily/Winged helix DNA-binding domain"/>
    <property type="match status" value="2"/>
</dbReference>
<dbReference type="EMBL" id="MPUH01000082">
    <property type="protein sequence ID" value="OMJ91411.1"/>
    <property type="molecule type" value="Genomic_DNA"/>
</dbReference>
<sequence length="235" mass="26872">MKALMEQKRMKELYKKKGSEMEGEFKKNLKSQLQQFHQSLESFITNNRAEINKNPNLRQEFYDLCREIGLDPLISSKGACSDARESDENTQYYNDIAVQATTVCLGLKNRTGGLLSIEDCWKWVNKLRGQRHSVPLSDLYRAIDNLKVLGNGMTIIEGESKMILSVPMELNLDQRGIIEAAKGTGFVSYDMFHQWNKTRFDKAVESLISEGMVWVDALPNGKIQYWFPAQSLMSS</sequence>
<evidence type="ECO:0000256" key="1">
    <source>
        <dbReference type="ARBA" id="ARBA00009834"/>
    </source>
</evidence>
<evidence type="ECO:0008006" key="4">
    <source>
        <dbReference type="Google" id="ProtNLM"/>
    </source>
</evidence>
<dbReference type="InterPro" id="IPR040608">
    <property type="entry name" value="Snf8/Vps36"/>
</dbReference>
<protein>
    <recommendedName>
        <fullName evidence="4">Vacuolar-sorting protein SNF8</fullName>
    </recommendedName>
</protein>
<dbReference type="OrthoDB" id="283883at2759"/>
<gene>
    <name evidence="2" type="ORF">SteCoe_6100</name>
</gene>
<dbReference type="InterPro" id="IPR036390">
    <property type="entry name" value="WH_DNA-bd_sf"/>
</dbReference>
<dbReference type="Gene3D" id="6.10.140.180">
    <property type="match status" value="1"/>
</dbReference>
<comment type="similarity">
    <text evidence="1">Belongs to the SNF8 family.</text>
</comment>
<name>A0A1R2CQY8_9CILI</name>
<dbReference type="PANTHER" id="PTHR12806">
    <property type="entry name" value="EAP30 SUBUNIT OF ELL COMPLEX"/>
    <property type="match status" value="1"/>
</dbReference>
<reference evidence="2 3" key="1">
    <citation type="submission" date="2016-11" db="EMBL/GenBank/DDBJ databases">
        <title>The macronuclear genome of Stentor coeruleus: a giant cell with tiny introns.</title>
        <authorList>
            <person name="Slabodnick M."/>
            <person name="Ruby J.G."/>
            <person name="Reiff S.B."/>
            <person name="Swart E.C."/>
            <person name="Gosai S."/>
            <person name="Prabakaran S."/>
            <person name="Witkowska E."/>
            <person name="Larue G.E."/>
            <person name="Fisher S."/>
            <person name="Freeman R.M."/>
            <person name="Gunawardena J."/>
            <person name="Chu W."/>
            <person name="Stover N.A."/>
            <person name="Gregory B.D."/>
            <person name="Nowacki M."/>
            <person name="Derisi J."/>
            <person name="Roy S.W."/>
            <person name="Marshall W.F."/>
            <person name="Sood P."/>
        </authorList>
    </citation>
    <scope>NUCLEOTIDE SEQUENCE [LARGE SCALE GENOMIC DNA]</scope>
    <source>
        <strain evidence="2">WM001</strain>
    </source>
</reference>